<proteinExistence type="predicted"/>
<sequence length="92" mass="10775">MHKFIVCVIDFVVGTWIHKRMSRLAIERYKRTFVLSETKHDCFLLETTSESQFTKTNPPTSVAGTRFRFRCSLQCALPYCKRLPLAGLKVYR</sequence>
<reference evidence="2" key="1">
    <citation type="journal article" date="2022" name="Mol. Ecol. Resour.">
        <title>The genomes of chicory, endive, great burdock and yacon provide insights into Asteraceae palaeo-polyploidization history and plant inulin production.</title>
        <authorList>
            <person name="Fan W."/>
            <person name="Wang S."/>
            <person name="Wang H."/>
            <person name="Wang A."/>
            <person name="Jiang F."/>
            <person name="Liu H."/>
            <person name="Zhao H."/>
            <person name="Xu D."/>
            <person name="Zhang Y."/>
        </authorList>
    </citation>
    <scope>NUCLEOTIDE SEQUENCE [LARGE SCALE GENOMIC DNA]</scope>
    <source>
        <strain evidence="2">cv. Punajuju</strain>
    </source>
</reference>
<reference evidence="1 2" key="2">
    <citation type="journal article" date="2022" name="Mol. Ecol. Resour.">
        <title>The genomes of chicory, endive, great burdock and yacon provide insights into Asteraceae paleo-polyploidization history and plant inulin production.</title>
        <authorList>
            <person name="Fan W."/>
            <person name="Wang S."/>
            <person name="Wang H."/>
            <person name="Wang A."/>
            <person name="Jiang F."/>
            <person name="Liu H."/>
            <person name="Zhao H."/>
            <person name="Xu D."/>
            <person name="Zhang Y."/>
        </authorList>
    </citation>
    <scope>NUCLEOTIDE SEQUENCE [LARGE SCALE GENOMIC DNA]</scope>
    <source>
        <strain evidence="2">cv. Punajuju</strain>
        <tissue evidence="1">Leaves</tissue>
    </source>
</reference>
<name>A0ACB9H4M0_CICIN</name>
<evidence type="ECO:0000313" key="1">
    <source>
        <dbReference type="EMBL" id="KAI3790300.1"/>
    </source>
</evidence>
<keyword evidence="2" id="KW-1185">Reference proteome</keyword>
<gene>
    <name evidence="1" type="ORF">L2E82_03249</name>
</gene>
<evidence type="ECO:0000313" key="2">
    <source>
        <dbReference type="Proteomes" id="UP001055811"/>
    </source>
</evidence>
<comment type="caution">
    <text evidence="1">The sequence shown here is derived from an EMBL/GenBank/DDBJ whole genome shotgun (WGS) entry which is preliminary data.</text>
</comment>
<protein>
    <submittedName>
        <fullName evidence="1">Uncharacterized protein</fullName>
    </submittedName>
</protein>
<dbReference type="Proteomes" id="UP001055811">
    <property type="component" value="Linkage Group LG01"/>
</dbReference>
<organism evidence="1 2">
    <name type="scientific">Cichorium intybus</name>
    <name type="common">Chicory</name>
    <dbReference type="NCBI Taxonomy" id="13427"/>
    <lineage>
        <taxon>Eukaryota</taxon>
        <taxon>Viridiplantae</taxon>
        <taxon>Streptophyta</taxon>
        <taxon>Embryophyta</taxon>
        <taxon>Tracheophyta</taxon>
        <taxon>Spermatophyta</taxon>
        <taxon>Magnoliopsida</taxon>
        <taxon>eudicotyledons</taxon>
        <taxon>Gunneridae</taxon>
        <taxon>Pentapetalae</taxon>
        <taxon>asterids</taxon>
        <taxon>campanulids</taxon>
        <taxon>Asterales</taxon>
        <taxon>Asteraceae</taxon>
        <taxon>Cichorioideae</taxon>
        <taxon>Cichorieae</taxon>
        <taxon>Cichoriinae</taxon>
        <taxon>Cichorium</taxon>
    </lineage>
</organism>
<dbReference type="EMBL" id="CM042009">
    <property type="protein sequence ID" value="KAI3790300.1"/>
    <property type="molecule type" value="Genomic_DNA"/>
</dbReference>
<accession>A0ACB9H4M0</accession>